<dbReference type="EMBL" id="NSNE01000007">
    <property type="protein sequence ID" value="RPM16120.1"/>
    <property type="molecule type" value="Genomic_DNA"/>
</dbReference>
<evidence type="ECO:0000256" key="2">
    <source>
        <dbReference type="ARBA" id="ARBA00023125"/>
    </source>
</evidence>
<dbReference type="Proteomes" id="UP000284767">
    <property type="component" value="Unassembled WGS sequence"/>
</dbReference>
<accession>A0A7M2ZXK2</accession>
<dbReference type="InterPro" id="IPR016032">
    <property type="entry name" value="Sig_transdc_resp-reg_C-effctor"/>
</dbReference>
<protein>
    <submittedName>
        <fullName evidence="4">LuxR family transcriptional regulator</fullName>
    </submittedName>
</protein>
<dbReference type="CDD" id="cd06170">
    <property type="entry name" value="LuxR_C_like"/>
    <property type="match status" value="1"/>
</dbReference>
<dbReference type="Pfam" id="PF17874">
    <property type="entry name" value="TPR_MalT"/>
    <property type="match status" value="1"/>
</dbReference>
<evidence type="ECO:0000256" key="3">
    <source>
        <dbReference type="ARBA" id="ARBA00023163"/>
    </source>
</evidence>
<proteinExistence type="predicted"/>
<dbReference type="InterPro" id="IPR000792">
    <property type="entry name" value="Tscrpt_reg_LuxR_C"/>
</dbReference>
<evidence type="ECO:0000256" key="1">
    <source>
        <dbReference type="ARBA" id="ARBA00023015"/>
    </source>
</evidence>
<dbReference type="PANTHER" id="PTHR44688:SF16">
    <property type="entry name" value="DNA-BINDING TRANSCRIPTIONAL ACTIVATOR DEVR_DOSR"/>
    <property type="match status" value="1"/>
</dbReference>
<dbReference type="InterPro" id="IPR027417">
    <property type="entry name" value="P-loop_NTPase"/>
</dbReference>
<dbReference type="SMART" id="SM00421">
    <property type="entry name" value="HTH_LUXR"/>
    <property type="match status" value="1"/>
</dbReference>
<dbReference type="Pfam" id="PF00196">
    <property type="entry name" value="GerE"/>
    <property type="match status" value="1"/>
</dbReference>
<dbReference type="GO" id="GO:0003677">
    <property type="term" value="F:DNA binding"/>
    <property type="evidence" value="ECO:0007669"/>
    <property type="project" value="UniProtKB-KW"/>
</dbReference>
<dbReference type="AlphaFoldDB" id="A0A7M2ZXK2"/>
<reference evidence="4 5" key="2">
    <citation type="submission" date="2019-01" db="EMBL/GenBank/DDBJ databases">
        <title>The Pseudomonas aeruginosa pan-genome provides new insights on its population structure, horizontal gene transfer and pathogenicity.</title>
        <authorList>
            <person name="Freschi L."/>
            <person name="Vincent A.T."/>
            <person name="Jeukens J."/>
            <person name="Emond-Rheault J.-G."/>
            <person name="Kukavica-Ibrulj I."/>
            <person name="Dupont M.-J."/>
            <person name="Charette S.J."/>
            <person name="Boyle B."/>
            <person name="Levesque R.C."/>
        </authorList>
    </citation>
    <scope>NUCLEOTIDE SEQUENCE [LARGE SCALE GENOMIC DNA]</scope>
    <source>
        <strain evidence="4 5">PA-W36</strain>
    </source>
</reference>
<dbReference type="InterPro" id="IPR011990">
    <property type="entry name" value="TPR-like_helical_dom_sf"/>
</dbReference>
<dbReference type="PROSITE" id="PS50043">
    <property type="entry name" value="HTH_LUXR_2"/>
    <property type="match status" value="1"/>
</dbReference>
<dbReference type="Pfam" id="PF13401">
    <property type="entry name" value="AAA_22"/>
    <property type="match status" value="1"/>
</dbReference>
<comment type="caution">
    <text evidence="4">The sequence shown here is derived from an EMBL/GenBank/DDBJ whole genome shotgun (WGS) entry which is preliminary data.</text>
</comment>
<evidence type="ECO:0000313" key="4">
    <source>
        <dbReference type="EMBL" id="RPM16120.1"/>
    </source>
</evidence>
<keyword evidence="1" id="KW-0805">Transcription regulation</keyword>
<keyword evidence="2" id="KW-0238">DNA-binding</keyword>
<dbReference type="PANTHER" id="PTHR44688">
    <property type="entry name" value="DNA-BINDING TRANSCRIPTIONAL ACTIVATOR DEVR_DOSR"/>
    <property type="match status" value="1"/>
</dbReference>
<dbReference type="SUPFAM" id="SSF52540">
    <property type="entry name" value="P-loop containing nucleoside triphosphate hydrolases"/>
    <property type="match status" value="1"/>
</dbReference>
<evidence type="ECO:0000313" key="5">
    <source>
        <dbReference type="Proteomes" id="UP000284767"/>
    </source>
</evidence>
<dbReference type="GO" id="GO:0006355">
    <property type="term" value="P:regulation of DNA-templated transcription"/>
    <property type="evidence" value="ECO:0007669"/>
    <property type="project" value="InterPro"/>
</dbReference>
<sequence length="823" mass="90685">MTSPSEASRKPGLIVRTRLLERLEPGRCRRIRLLHAPAGFGKSELARQLAEQARQPLLWLDLHSSPGGLEQFCSQLAGALGLDAEASFGQVEEALQRHVNAFVVLDGYSNEATTDKWLERLFEASPPGLQWLVCARCRPAWRIGRWLLADELLILDGDDLAFTVGETEMLLSRLNMARSISAEDLQRQSEGWIAGIRLHLLSLQSVGHHASGLLHRNALIQDYLDSEVMEYLSAEMLDLLRVIAHAPFVDGPLCTFLADDPLALNRLLEQQVFMHRLPGSEDRFTLFAPLKRILQERYPDQAAPLLAASSWLHLAGAHVEAFRYALAIPDTSRALVSIGRTAPRELYIGQNLNYLLEGIDQLGPDWLKQHPEALEIIARSLLMGGRLDEAEATIELIAERDSDLRMALSAELSLHQGQAQKARSLGFQALDGLARNGLWAQMILCFSCLTRASLALGDIATARHLQHQGIELSRRKGEVLFECLLMLDQAQIDELAGNLPQALLVLDQIDLLLAQNPSSALLKGCKSIRRGWLLILTGQEHQARQTLEDGMLLVQACRSPVSVYGHVLLAQLDANNGDFASAQQRLVNVQRQMHAWNVAEVIYRGVLSMSTARVWLRSNHSSSASQLLSRLREQYEGTQALTSPSSFPELHALLGFLQAEVLCSRGSLGDAGLLLDAVLEWAEGNTFEVLVCQARYALAEVRRMKGDVLQSERLFASAAAMAVHQGQRNLLTGIQSGVVEPTSENDIAVIPQGMPTQETELLSQRELVVLGLIAKGYSNNEIASILSLSLHTVKTHAKHINSKLKASNRTMAAARAKALGLLL</sequence>
<dbReference type="Gene3D" id="1.10.10.10">
    <property type="entry name" value="Winged helix-like DNA-binding domain superfamily/Winged helix DNA-binding domain"/>
    <property type="match status" value="1"/>
</dbReference>
<dbReference type="PROSITE" id="PS00622">
    <property type="entry name" value="HTH_LUXR_1"/>
    <property type="match status" value="1"/>
</dbReference>
<organism evidence="4 5">
    <name type="scientific">Pseudomonas aeruginosa</name>
    <dbReference type="NCBI Taxonomy" id="287"/>
    <lineage>
        <taxon>Bacteria</taxon>
        <taxon>Pseudomonadati</taxon>
        <taxon>Pseudomonadota</taxon>
        <taxon>Gammaproteobacteria</taxon>
        <taxon>Pseudomonadales</taxon>
        <taxon>Pseudomonadaceae</taxon>
        <taxon>Pseudomonas</taxon>
    </lineage>
</organism>
<dbReference type="InterPro" id="IPR041617">
    <property type="entry name" value="TPR_MalT"/>
</dbReference>
<dbReference type="SUPFAM" id="SSF48452">
    <property type="entry name" value="TPR-like"/>
    <property type="match status" value="1"/>
</dbReference>
<reference evidence="4 5" key="1">
    <citation type="submission" date="2017-08" db="EMBL/GenBank/DDBJ databases">
        <authorList>
            <person name="Feschi L."/>
            <person name="Jeukens J."/>
            <person name="Emond-Rheault J.-G."/>
            <person name="Kukavica-Ibrulj I."/>
            <person name="Boyle B."/>
            <person name="Levesque R.C."/>
        </authorList>
    </citation>
    <scope>NUCLEOTIDE SEQUENCE [LARGE SCALE GENOMIC DNA]</scope>
    <source>
        <strain evidence="4 5">PA-W36</strain>
    </source>
</reference>
<dbReference type="Gene3D" id="1.25.40.10">
    <property type="entry name" value="Tetratricopeptide repeat domain"/>
    <property type="match status" value="1"/>
</dbReference>
<name>A0A7M2ZXK2_PSEAI</name>
<dbReference type="InterPro" id="IPR049945">
    <property type="entry name" value="AAA_22"/>
</dbReference>
<gene>
    <name evidence="4" type="ORF">IPC1295_13255</name>
</gene>
<keyword evidence="3" id="KW-0804">Transcription</keyword>
<dbReference type="GO" id="GO:0016887">
    <property type="term" value="F:ATP hydrolysis activity"/>
    <property type="evidence" value="ECO:0007669"/>
    <property type="project" value="InterPro"/>
</dbReference>
<dbReference type="PRINTS" id="PR00038">
    <property type="entry name" value="HTHLUXR"/>
</dbReference>
<dbReference type="RefSeq" id="WP_023087065.1">
    <property type="nucleotide sequence ID" value="NZ_CAADPO010000621.1"/>
</dbReference>
<dbReference type="SUPFAM" id="SSF46894">
    <property type="entry name" value="C-terminal effector domain of the bipartite response regulators"/>
    <property type="match status" value="1"/>
</dbReference>
<dbReference type="InterPro" id="IPR036388">
    <property type="entry name" value="WH-like_DNA-bd_sf"/>
</dbReference>
<dbReference type="Gene3D" id="3.40.50.300">
    <property type="entry name" value="P-loop containing nucleotide triphosphate hydrolases"/>
    <property type="match status" value="1"/>
</dbReference>